<dbReference type="InterPro" id="IPR011009">
    <property type="entry name" value="Kinase-like_dom_sf"/>
</dbReference>
<dbReference type="GO" id="GO:0008353">
    <property type="term" value="F:RNA polymerase II CTD heptapeptide repeat kinase activity"/>
    <property type="evidence" value="ECO:0007669"/>
    <property type="project" value="UniProtKB-EC"/>
</dbReference>
<dbReference type="EC" id="2.7.11.23" evidence="2"/>
<keyword evidence="3" id="KW-0597">Phosphoprotein</keyword>
<dbReference type="GO" id="GO:0005634">
    <property type="term" value="C:nucleus"/>
    <property type="evidence" value="ECO:0007669"/>
    <property type="project" value="TreeGrafter"/>
</dbReference>
<dbReference type="PROSITE" id="PS00107">
    <property type="entry name" value="PROTEIN_KINASE_ATP"/>
    <property type="match status" value="1"/>
</dbReference>
<dbReference type="GO" id="GO:0007346">
    <property type="term" value="P:regulation of mitotic cell cycle"/>
    <property type="evidence" value="ECO:0007669"/>
    <property type="project" value="TreeGrafter"/>
</dbReference>
<keyword evidence="5 9" id="KW-0547">Nucleotide-binding</keyword>
<sequence>MLHPDPHGRRLLHLFIASLGSSLHHTATLTVAVGKRPAPAVLDADHMMEQGSDDYNSRRRRVRVGSMEEYEATDVLGEGAFGIVKKARHCVTGKTVAIKFIRPDTDASELQEEGRFLEACAGNPYVVGSYGLVREPNTTKLSLVMEYVGPSLHASLSKRPPLPEFVVRRYMWQLLTGAQKMHERGIVHRDIKPANILVGEDGKILKFCDLGLAMSLSTEKTPYYDAGTPPYMAPEMLLGKPDYDARVDTWSLGCVMAEMLAGGKMLFSDKGGSRHAVKISQLWDIFSLLGLPDERAWPELASLPLAGTFLRWFPAQQHNTLGERFHEEMLSHDGFQVLKGLLECNPDKRLTAAAALRLPWFLPEINNLPVPGKIVVRTKLSLPATPKKKKNLQRIKTIPPGPATQKMKKVKPIKNIVAPATPKKKVPRIKFITRATPKMENVLRIPLAMWEKARMMDPCKC</sequence>
<evidence type="ECO:0000256" key="1">
    <source>
        <dbReference type="ARBA" id="ARBA00006485"/>
    </source>
</evidence>
<dbReference type="InterPro" id="IPR050108">
    <property type="entry name" value="CDK"/>
</dbReference>
<evidence type="ECO:0000256" key="8">
    <source>
        <dbReference type="ARBA" id="ARBA00049280"/>
    </source>
</evidence>
<name>A0AAD8SHV0_LOLMU</name>
<evidence type="ECO:0000256" key="6">
    <source>
        <dbReference type="ARBA" id="ARBA00022777"/>
    </source>
</evidence>
<evidence type="ECO:0000256" key="10">
    <source>
        <dbReference type="RuleBase" id="RU000304"/>
    </source>
</evidence>
<comment type="similarity">
    <text evidence="1">Belongs to the protein kinase superfamily. CMGC Ser/Thr protein kinase family. CDC2/CDKX subfamily.</text>
</comment>
<evidence type="ECO:0000256" key="2">
    <source>
        <dbReference type="ARBA" id="ARBA00012409"/>
    </source>
</evidence>
<dbReference type="PANTHER" id="PTHR24056:SF511">
    <property type="entry name" value="PROTEIN KINASE DOMAIN-CONTAINING PROTEIN"/>
    <property type="match status" value="1"/>
</dbReference>
<reference evidence="12" key="1">
    <citation type="submission" date="2023-07" db="EMBL/GenBank/DDBJ databases">
        <title>A chromosome-level genome assembly of Lolium multiflorum.</title>
        <authorList>
            <person name="Chen Y."/>
            <person name="Copetti D."/>
            <person name="Kolliker R."/>
            <person name="Studer B."/>
        </authorList>
    </citation>
    <scope>NUCLEOTIDE SEQUENCE</scope>
    <source>
        <strain evidence="12">02402/16</strain>
        <tissue evidence="12">Leaf</tissue>
    </source>
</reference>
<feature type="binding site" evidence="9">
    <location>
        <position position="99"/>
    </location>
    <ligand>
        <name>ATP</name>
        <dbReference type="ChEBI" id="CHEBI:30616"/>
    </ligand>
</feature>
<comment type="catalytic activity">
    <reaction evidence="8">
        <text>[DNA-directed RNA polymerase] + ATP = phospho-[DNA-directed RNA polymerase] + ADP + H(+)</text>
        <dbReference type="Rhea" id="RHEA:10216"/>
        <dbReference type="Rhea" id="RHEA-COMP:11321"/>
        <dbReference type="Rhea" id="RHEA-COMP:11322"/>
        <dbReference type="ChEBI" id="CHEBI:15378"/>
        <dbReference type="ChEBI" id="CHEBI:30616"/>
        <dbReference type="ChEBI" id="CHEBI:43176"/>
        <dbReference type="ChEBI" id="CHEBI:68546"/>
        <dbReference type="ChEBI" id="CHEBI:456216"/>
        <dbReference type="EC" id="2.7.11.23"/>
    </reaction>
</comment>
<keyword evidence="6" id="KW-0418">Kinase</keyword>
<dbReference type="PANTHER" id="PTHR24056">
    <property type="entry name" value="CELL DIVISION PROTEIN KINASE"/>
    <property type="match status" value="1"/>
</dbReference>
<dbReference type="PROSITE" id="PS00108">
    <property type="entry name" value="PROTEIN_KINASE_ST"/>
    <property type="match status" value="1"/>
</dbReference>
<keyword evidence="7 9" id="KW-0067">ATP-binding</keyword>
<comment type="caution">
    <text evidence="12">The sequence shown here is derived from an EMBL/GenBank/DDBJ whole genome shotgun (WGS) entry which is preliminary data.</text>
</comment>
<dbReference type="AlphaFoldDB" id="A0AAD8SHV0"/>
<protein>
    <recommendedName>
        <fullName evidence="2">[RNA-polymerase]-subunit kinase</fullName>
        <ecNumber evidence="2">2.7.11.23</ecNumber>
    </recommendedName>
</protein>
<dbReference type="Gene3D" id="1.10.510.10">
    <property type="entry name" value="Transferase(Phosphotransferase) domain 1"/>
    <property type="match status" value="1"/>
</dbReference>
<dbReference type="InterPro" id="IPR017441">
    <property type="entry name" value="Protein_kinase_ATP_BS"/>
</dbReference>
<dbReference type="PROSITE" id="PS50011">
    <property type="entry name" value="PROTEIN_KINASE_DOM"/>
    <property type="match status" value="1"/>
</dbReference>
<evidence type="ECO:0000259" key="11">
    <source>
        <dbReference type="PROSITE" id="PS50011"/>
    </source>
</evidence>
<dbReference type="Pfam" id="PF00069">
    <property type="entry name" value="Pkinase"/>
    <property type="match status" value="1"/>
</dbReference>
<feature type="domain" description="Protein kinase" evidence="11">
    <location>
        <begin position="70"/>
        <end position="361"/>
    </location>
</feature>
<dbReference type="InterPro" id="IPR000719">
    <property type="entry name" value="Prot_kinase_dom"/>
</dbReference>
<evidence type="ECO:0000313" key="13">
    <source>
        <dbReference type="Proteomes" id="UP001231189"/>
    </source>
</evidence>
<keyword evidence="10" id="KW-0723">Serine/threonine-protein kinase</keyword>
<dbReference type="Gene3D" id="3.30.200.20">
    <property type="entry name" value="Phosphorylase Kinase, domain 1"/>
    <property type="match status" value="1"/>
</dbReference>
<keyword evidence="13" id="KW-1185">Reference proteome</keyword>
<evidence type="ECO:0000313" key="12">
    <source>
        <dbReference type="EMBL" id="KAK1652049.1"/>
    </source>
</evidence>
<evidence type="ECO:0000256" key="4">
    <source>
        <dbReference type="ARBA" id="ARBA00022679"/>
    </source>
</evidence>
<dbReference type="Proteomes" id="UP001231189">
    <property type="component" value="Unassembled WGS sequence"/>
</dbReference>
<dbReference type="SUPFAM" id="SSF56112">
    <property type="entry name" value="Protein kinase-like (PK-like)"/>
    <property type="match status" value="1"/>
</dbReference>
<evidence type="ECO:0000256" key="7">
    <source>
        <dbReference type="ARBA" id="ARBA00022840"/>
    </source>
</evidence>
<keyword evidence="4" id="KW-0808">Transferase</keyword>
<accession>A0AAD8SHV0</accession>
<organism evidence="12 13">
    <name type="scientific">Lolium multiflorum</name>
    <name type="common">Italian ryegrass</name>
    <name type="synonym">Lolium perenne subsp. multiflorum</name>
    <dbReference type="NCBI Taxonomy" id="4521"/>
    <lineage>
        <taxon>Eukaryota</taxon>
        <taxon>Viridiplantae</taxon>
        <taxon>Streptophyta</taxon>
        <taxon>Embryophyta</taxon>
        <taxon>Tracheophyta</taxon>
        <taxon>Spermatophyta</taxon>
        <taxon>Magnoliopsida</taxon>
        <taxon>Liliopsida</taxon>
        <taxon>Poales</taxon>
        <taxon>Poaceae</taxon>
        <taxon>BOP clade</taxon>
        <taxon>Pooideae</taxon>
        <taxon>Poodae</taxon>
        <taxon>Poeae</taxon>
        <taxon>Poeae Chloroplast Group 2 (Poeae type)</taxon>
        <taxon>Loliodinae</taxon>
        <taxon>Loliinae</taxon>
        <taxon>Lolium</taxon>
    </lineage>
</organism>
<gene>
    <name evidence="12" type="ORF">QYE76_069854</name>
</gene>
<proteinExistence type="inferred from homology"/>
<evidence type="ECO:0000256" key="5">
    <source>
        <dbReference type="ARBA" id="ARBA00022741"/>
    </source>
</evidence>
<evidence type="ECO:0000256" key="9">
    <source>
        <dbReference type="PROSITE-ProRule" id="PRU10141"/>
    </source>
</evidence>
<dbReference type="EMBL" id="JAUUTY010000004">
    <property type="protein sequence ID" value="KAK1652049.1"/>
    <property type="molecule type" value="Genomic_DNA"/>
</dbReference>
<dbReference type="GO" id="GO:0005524">
    <property type="term" value="F:ATP binding"/>
    <property type="evidence" value="ECO:0007669"/>
    <property type="project" value="UniProtKB-UniRule"/>
</dbReference>
<evidence type="ECO:0000256" key="3">
    <source>
        <dbReference type="ARBA" id="ARBA00022553"/>
    </source>
</evidence>
<dbReference type="SMART" id="SM00220">
    <property type="entry name" value="S_TKc"/>
    <property type="match status" value="1"/>
</dbReference>
<dbReference type="InterPro" id="IPR008271">
    <property type="entry name" value="Ser/Thr_kinase_AS"/>
</dbReference>